<keyword evidence="6" id="KW-1003">Cell membrane</keyword>
<feature type="transmembrane region" description="Helical" evidence="6">
    <location>
        <begin position="228"/>
        <end position="247"/>
    </location>
</feature>
<reference evidence="8 9" key="1">
    <citation type="submission" date="2021-05" db="EMBL/GenBank/DDBJ databases">
        <title>Kineosporia and Streptomyces sp. nov. two new marine actinobacteria isolated from Coral.</title>
        <authorList>
            <person name="Buangrab K."/>
            <person name="Sutthacheep M."/>
            <person name="Yeemin T."/>
            <person name="Harunari E."/>
            <person name="Igarashi Y."/>
            <person name="Kanchanasin P."/>
            <person name="Tanasupawat S."/>
            <person name="Phongsopitanun W."/>
        </authorList>
    </citation>
    <scope>NUCLEOTIDE SEQUENCE [LARGE SCALE GENOMIC DNA]</scope>
    <source>
        <strain evidence="8 9">J2-2</strain>
    </source>
</reference>
<keyword evidence="2 6" id="KW-0812">Transmembrane</keyword>
<dbReference type="PANTHER" id="PTHR43229">
    <property type="entry name" value="NODULATION PROTEIN J"/>
    <property type="match status" value="1"/>
</dbReference>
<accession>A0ABS5TKL4</accession>
<sequence length="255" mass="27482">MTTTDITTMLRRNIKSQLRYPVTIFAIIGIPVLFLLLFVYVFGGALAEAVDVSGSQDYVDYVLPGLIIMTAAAGLLGTSTSTSVDMTEGIITRFRTMAIFRPSILIARVLSSVLQTLASMLFVFVVALLMGLSPNATAVEWLAIVGVLALISFSLSWLGLAFGLAAKTIDAASNAPFPLILMPLVGSGIVPTDSMPTVVRWFAEYQPFTPMIETLRGLLNGSEIGDSALLTFAWCLGITVLGFIWSVRAFNRDRS</sequence>
<dbReference type="InterPro" id="IPR013525">
    <property type="entry name" value="ABC2_TM"/>
</dbReference>
<feature type="transmembrane region" description="Helical" evidence="6">
    <location>
        <begin position="20"/>
        <end position="42"/>
    </location>
</feature>
<evidence type="ECO:0000256" key="6">
    <source>
        <dbReference type="RuleBase" id="RU361157"/>
    </source>
</evidence>
<keyword evidence="6" id="KW-0813">Transport</keyword>
<evidence type="ECO:0000256" key="1">
    <source>
        <dbReference type="ARBA" id="ARBA00004141"/>
    </source>
</evidence>
<feature type="transmembrane region" description="Helical" evidence="6">
    <location>
        <begin position="62"/>
        <end position="84"/>
    </location>
</feature>
<feature type="domain" description="ABC transmembrane type-2" evidence="7">
    <location>
        <begin position="22"/>
        <end position="253"/>
    </location>
</feature>
<comment type="caution">
    <text evidence="8">The sequence shown here is derived from an EMBL/GenBank/DDBJ whole genome shotgun (WGS) entry which is preliminary data.</text>
</comment>
<keyword evidence="3 6" id="KW-1133">Transmembrane helix</keyword>
<keyword evidence="9" id="KW-1185">Reference proteome</keyword>
<feature type="transmembrane region" description="Helical" evidence="6">
    <location>
        <begin position="141"/>
        <end position="164"/>
    </location>
</feature>
<dbReference type="RefSeq" id="WP_214156893.1">
    <property type="nucleotide sequence ID" value="NZ_JAHBAY010000006.1"/>
</dbReference>
<evidence type="ECO:0000259" key="7">
    <source>
        <dbReference type="PROSITE" id="PS51012"/>
    </source>
</evidence>
<feature type="transmembrane region" description="Helical" evidence="6">
    <location>
        <begin position="105"/>
        <end position="129"/>
    </location>
</feature>
<feature type="transmembrane region" description="Helical" evidence="6">
    <location>
        <begin position="171"/>
        <end position="190"/>
    </location>
</feature>
<dbReference type="PANTHER" id="PTHR43229:SF2">
    <property type="entry name" value="NODULATION PROTEIN J"/>
    <property type="match status" value="1"/>
</dbReference>
<keyword evidence="5" id="KW-0046">Antibiotic resistance</keyword>
<evidence type="ECO:0000313" key="8">
    <source>
        <dbReference type="EMBL" id="MBT0770608.1"/>
    </source>
</evidence>
<protein>
    <recommendedName>
        <fullName evidence="6">Transport permease protein</fullName>
    </recommendedName>
</protein>
<dbReference type="InterPro" id="IPR047817">
    <property type="entry name" value="ABC2_TM_bact-type"/>
</dbReference>
<evidence type="ECO:0000256" key="5">
    <source>
        <dbReference type="ARBA" id="ARBA00023251"/>
    </source>
</evidence>
<evidence type="ECO:0000256" key="3">
    <source>
        <dbReference type="ARBA" id="ARBA00022989"/>
    </source>
</evidence>
<evidence type="ECO:0000256" key="2">
    <source>
        <dbReference type="ARBA" id="ARBA00022692"/>
    </source>
</evidence>
<evidence type="ECO:0000256" key="4">
    <source>
        <dbReference type="ARBA" id="ARBA00023136"/>
    </source>
</evidence>
<gene>
    <name evidence="8" type="ORF">KIH74_16815</name>
</gene>
<dbReference type="PIRSF" id="PIRSF006648">
    <property type="entry name" value="DrrB"/>
    <property type="match status" value="1"/>
</dbReference>
<evidence type="ECO:0000313" key="9">
    <source>
        <dbReference type="Proteomes" id="UP001197247"/>
    </source>
</evidence>
<dbReference type="EMBL" id="JAHBAY010000006">
    <property type="protein sequence ID" value="MBT0770608.1"/>
    <property type="molecule type" value="Genomic_DNA"/>
</dbReference>
<comment type="subcellular location">
    <subcellularLocation>
        <location evidence="6">Cell membrane</location>
        <topology evidence="6">Multi-pass membrane protein</topology>
    </subcellularLocation>
    <subcellularLocation>
        <location evidence="1">Membrane</location>
        <topology evidence="1">Multi-pass membrane protein</topology>
    </subcellularLocation>
</comment>
<dbReference type="InterPro" id="IPR000412">
    <property type="entry name" value="ABC_2_transport"/>
</dbReference>
<dbReference type="PROSITE" id="PS51012">
    <property type="entry name" value="ABC_TM2"/>
    <property type="match status" value="1"/>
</dbReference>
<organism evidence="8 9">
    <name type="scientific">Kineosporia corallincola</name>
    <dbReference type="NCBI Taxonomy" id="2835133"/>
    <lineage>
        <taxon>Bacteria</taxon>
        <taxon>Bacillati</taxon>
        <taxon>Actinomycetota</taxon>
        <taxon>Actinomycetes</taxon>
        <taxon>Kineosporiales</taxon>
        <taxon>Kineosporiaceae</taxon>
        <taxon>Kineosporia</taxon>
    </lineage>
</organism>
<dbReference type="Proteomes" id="UP001197247">
    <property type="component" value="Unassembled WGS sequence"/>
</dbReference>
<comment type="similarity">
    <text evidence="6">Belongs to the ABC-2 integral membrane protein family.</text>
</comment>
<proteinExistence type="inferred from homology"/>
<dbReference type="InterPro" id="IPR051784">
    <property type="entry name" value="Nod_factor_ABC_transporter"/>
</dbReference>
<name>A0ABS5TKL4_9ACTN</name>
<keyword evidence="4 6" id="KW-0472">Membrane</keyword>
<dbReference type="Pfam" id="PF01061">
    <property type="entry name" value="ABC2_membrane"/>
    <property type="match status" value="1"/>
</dbReference>